<evidence type="ECO:0000313" key="17">
    <source>
        <dbReference type="EMBL" id="KAG8474712.1"/>
    </source>
</evidence>
<feature type="binding site" evidence="12">
    <location>
        <position position="1333"/>
    </location>
    <ligand>
        <name>ATP</name>
        <dbReference type="ChEBI" id="CHEBI:30616"/>
    </ligand>
</feature>
<feature type="compositionally biased region" description="Polar residues" evidence="13">
    <location>
        <begin position="1262"/>
        <end position="1281"/>
    </location>
</feature>
<dbReference type="GO" id="GO:0009506">
    <property type="term" value="C:plasmodesma"/>
    <property type="evidence" value="ECO:0007669"/>
    <property type="project" value="TreeGrafter"/>
</dbReference>
<keyword evidence="6 12" id="KW-0547">Nucleotide-binding</keyword>
<gene>
    <name evidence="17" type="ORF">CXB51_031298</name>
</gene>
<dbReference type="SMART" id="SM00220">
    <property type="entry name" value="S_TKc"/>
    <property type="match status" value="1"/>
</dbReference>
<dbReference type="InterPro" id="IPR024788">
    <property type="entry name" value="Malectin-like_Carb-bd_dom"/>
</dbReference>
<feature type="binding site" evidence="12">
    <location>
        <position position="476"/>
    </location>
    <ligand>
        <name>ATP</name>
        <dbReference type="ChEBI" id="CHEBI:30616"/>
    </ligand>
</feature>
<evidence type="ECO:0000256" key="14">
    <source>
        <dbReference type="SAM" id="Phobius"/>
    </source>
</evidence>
<dbReference type="Proteomes" id="UP000701853">
    <property type="component" value="Chromosome 12"/>
</dbReference>
<evidence type="ECO:0000256" key="4">
    <source>
        <dbReference type="ARBA" id="ARBA00022692"/>
    </source>
</evidence>
<dbReference type="GO" id="GO:0004674">
    <property type="term" value="F:protein serine/threonine kinase activity"/>
    <property type="evidence" value="ECO:0007669"/>
    <property type="project" value="UniProtKB-KW"/>
</dbReference>
<evidence type="ECO:0000256" key="15">
    <source>
        <dbReference type="SAM" id="SignalP"/>
    </source>
</evidence>
<sequence>MGNLWFLNLLLPLFLFQLFPILVVSKPYVFPEKYFINCGSDSSLPLDSRKFVGDMNPNSFSVANGKPVKDSSQRSSSGSGKSLLSNFSVRNTTSVRVIKDFLVPISSSKFRIFFIPAHQSSIAFVNAIEVFLVPSLRDNRTHLSSAGRKGLYQGLPSQLLRTLHRVAFGSPSPSINDLTVVASEWVADDDYIVVRNWVKNCRYQSTIKLHYDDENMNHDTYTAASQNFIPDRVYMGCKTVTLNHGQSSKSTNITWHFNVNRNAQHLVRLHFCDILSESPNIVNFSLSIYNNFSQQIDPYQYSDNMAAPFYNEFVVDSGESDFISVSIVPGEDVERFAYLNGLEIMEFITQPGLEPNISEPKGKNSVFIIIGSVIGFVVLCSLVVAYLFKKRRKARSFEPMPSYGTLPFGGASPYIGISSKSVNPPPVPNLNLKLKMPFAEILEATNNFEAKLLIGEGGFGKVYKGILRNGLKVAVKRSESKHGQGLPEFQTEVMILSKIRHRHLVSLIGYCDEGSEMILVYEFMERGTLRDHLYKLGGNPERSSSLSLLTWRQRLEICIGAAKGLHYLHTGSDGGIIHRDVKSTNILLDEQYVAKVADFGLSKSGLLNPDEFSTGIKGSFGYLDPEYFRCLQFTEKSDVYSFGVVLFEVLCARPAIINSHRKEEINLAEWGLIWLNKGELEKIIDPSMASQINPNSLRKFSEIVEKCLKPTGASRPTMLDICWDLEYTLQLQQTAVRREPHEDSAIDASFNMSSRPFQRLPSNNCPIEKVDVPMENDDGSDTTESGVFSQLRIDGHSGPRDDLTALSSVNKMKIQARYSKSMEDKLHEPLILLLFVVLFSSYQLPSSAYTLPDKYFINCGSNINLNITSRTYVGDMNPGLVSFTKQNSYFTNNKQAPKTSPALYRTARIFRQKSSYVFKIDRNGPYLVRLHFFGPKKLSAAVFDVLVPGFLLLHNFKLQNSSNTAVIKEFILSIPVSEFSIDFVPQGPSFAFVNAIEVFPAPPGFINDEDKNGYKGILTQPLQTIHRINVGGPTLTPKNDTLLRKWLPDDSYLYHAHAAKGSRVLPVKPTYLAPFNQFIAPGLVYMTAKEMNISTTSMVSENFNITWSYNVTPNAQHLVRVHFCDIVSSSPSKIRFLLYIGSYLSQEIDPYKRMGRLATPFFIDFVVDSDDSGLMNISIGPDSSSPVKNAFLNGVEIMEMMRESEFVKPKQKSVFVIVGPFLGGLVLVCIFGGLLFIRLSCRKSESVGTSKWPSFTAYKGSAPSNKMSQQSSPSREGTTNASPVPDLYLGLKIPFFEIQLATSNFDTKMLIGKGGFGNVYRGTLRTGVKVAVKRSEPRSSQGIPEFQTEIMVLFKIRHRHLVSLIGYCDEGLEMILQLTQKSDVFSFGVVLLEVLCARPAINPTLPREQVNLAEWGMFCKKKGLLDQIVDPSVKAQINPNSLRKFVEIAEKCLQEYGADRPSLSDVAWDLEYALQLQQTAVVREPYDSTTGASSLLRSSIIRCLPSVTAESYSDEMALLGEAEIGTVNLS</sequence>
<evidence type="ECO:0000256" key="2">
    <source>
        <dbReference type="ARBA" id="ARBA00022527"/>
    </source>
</evidence>
<keyword evidence="2" id="KW-0723">Serine/threonine-protein kinase</keyword>
<comment type="caution">
    <text evidence="17">The sequence shown here is derived from an EMBL/GenBank/DDBJ whole genome shotgun (WGS) entry which is preliminary data.</text>
</comment>
<feature type="region of interest" description="Disordered" evidence="13">
    <location>
        <begin position="62"/>
        <end position="81"/>
    </location>
</feature>
<dbReference type="Gene3D" id="3.30.200.20">
    <property type="entry name" value="Phosphorylase Kinase, domain 1"/>
    <property type="match status" value="2"/>
</dbReference>
<dbReference type="GO" id="GO:0005886">
    <property type="term" value="C:plasma membrane"/>
    <property type="evidence" value="ECO:0007669"/>
    <property type="project" value="TreeGrafter"/>
</dbReference>
<dbReference type="FunFam" id="2.60.120.430:FF:000013">
    <property type="entry name" value="Putative receptor-like protein kinase"/>
    <property type="match status" value="1"/>
</dbReference>
<dbReference type="FunFam" id="3.30.200.20:FF:000039">
    <property type="entry name" value="receptor-like protein kinase FERONIA"/>
    <property type="match status" value="2"/>
</dbReference>
<dbReference type="OrthoDB" id="1928639at2759"/>
<protein>
    <recommendedName>
        <fullName evidence="16">Protein kinase domain-containing protein</fullName>
    </recommendedName>
</protein>
<dbReference type="PANTHER" id="PTHR27003">
    <property type="entry name" value="OS07G0166700 PROTEIN"/>
    <property type="match status" value="1"/>
</dbReference>
<dbReference type="InterPro" id="IPR008271">
    <property type="entry name" value="Ser/Thr_kinase_AS"/>
</dbReference>
<dbReference type="InterPro" id="IPR011009">
    <property type="entry name" value="Kinase-like_dom_sf"/>
</dbReference>
<evidence type="ECO:0000256" key="7">
    <source>
        <dbReference type="ARBA" id="ARBA00022777"/>
    </source>
</evidence>
<keyword evidence="4 14" id="KW-0812">Transmembrane</keyword>
<evidence type="ECO:0000256" key="11">
    <source>
        <dbReference type="ARBA" id="ARBA00023180"/>
    </source>
</evidence>
<dbReference type="SUPFAM" id="SSF56112">
    <property type="entry name" value="Protein kinase-like (PK-like)"/>
    <property type="match status" value="2"/>
</dbReference>
<feature type="chain" id="PRO_5035216408" description="Protein kinase domain-containing protein" evidence="15">
    <location>
        <begin position="26"/>
        <end position="1530"/>
    </location>
</feature>
<organism evidence="17 18">
    <name type="scientific">Gossypium anomalum</name>
    <dbReference type="NCBI Taxonomy" id="47600"/>
    <lineage>
        <taxon>Eukaryota</taxon>
        <taxon>Viridiplantae</taxon>
        <taxon>Streptophyta</taxon>
        <taxon>Embryophyta</taxon>
        <taxon>Tracheophyta</taxon>
        <taxon>Spermatophyta</taxon>
        <taxon>Magnoliopsida</taxon>
        <taxon>eudicotyledons</taxon>
        <taxon>Gunneridae</taxon>
        <taxon>Pentapetalae</taxon>
        <taxon>rosids</taxon>
        <taxon>malvids</taxon>
        <taxon>Malvales</taxon>
        <taxon>Malvaceae</taxon>
        <taxon>Malvoideae</taxon>
        <taxon>Gossypium</taxon>
    </lineage>
</organism>
<dbReference type="Gene3D" id="1.10.510.10">
    <property type="entry name" value="Transferase(Phosphotransferase) domain 1"/>
    <property type="match status" value="2"/>
</dbReference>
<dbReference type="PROSITE" id="PS50011">
    <property type="entry name" value="PROTEIN_KINASE_DOM"/>
    <property type="match status" value="2"/>
</dbReference>
<keyword evidence="3" id="KW-0808">Transferase</keyword>
<dbReference type="GO" id="GO:0004714">
    <property type="term" value="F:transmembrane receptor protein tyrosine kinase activity"/>
    <property type="evidence" value="ECO:0007669"/>
    <property type="project" value="InterPro"/>
</dbReference>
<keyword evidence="7" id="KW-0418">Kinase</keyword>
<proteinExistence type="predicted"/>
<accession>A0A8J6CH07</accession>
<feature type="domain" description="Protein kinase" evidence="16">
    <location>
        <begin position="1305"/>
        <end position="1530"/>
    </location>
</feature>
<evidence type="ECO:0000256" key="1">
    <source>
        <dbReference type="ARBA" id="ARBA00004479"/>
    </source>
</evidence>
<keyword evidence="18" id="KW-1185">Reference proteome</keyword>
<dbReference type="Pfam" id="PF12819">
    <property type="entry name" value="Malectin_like"/>
    <property type="match status" value="2"/>
</dbReference>
<feature type="domain" description="Protein kinase" evidence="16">
    <location>
        <begin position="448"/>
        <end position="730"/>
    </location>
</feature>
<keyword evidence="5 15" id="KW-0732">Signal</keyword>
<dbReference type="PROSITE" id="PS00108">
    <property type="entry name" value="PROTEIN_KINASE_ST"/>
    <property type="match status" value="1"/>
</dbReference>
<evidence type="ECO:0000256" key="9">
    <source>
        <dbReference type="ARBA" id="ARBA00022989"/>
    </source>
</evidence>
<evidence type="ECO:0000256" key="5">
    <source>
        <dbReference type="ARBA" id="ARBA00022729"/>
    </source>
</evidence>
<comment type="subcellular location">
    <subcellularLocation>
        <location evidence="1">Membrane</location>
        <topology evidence="1">Single-pass type I membrane protein</topology>
    </subcellularLocation>
</comment>
<keyword evidence="10 14" id="KW-0472">Membrane</keyword>
<name>A0A8J6CH07_9ROSI</name>
<evidence type="ECO:0000259" key="16">
    <source>
        <dbReference type="PROSITE" id="PS50011"/>
    </source>
</evidence>
<dbReference type="FunFam" id="1.10.510.10:FF:000252">
    <property type="entry name" value="Receptor-like protein kinase FERONIA"/>
    <property type="match status" value="1"/>
</dbReference>
<feature type="signal peptide" evidence="15">
    <location>
        <begin position="1"/>
        <end position="25"/>
    </location>
</feature>
<feature type="transmembrane region" description="Helical" evidence="14">
    <location>
        <begin position="1214"/>
        <end position="1237"/>
    </location>
</feature>
<dbReference type="PROSITE" id="PS00107">
    <property type="entry name" value="PROTEIN_KINASE_ATP"/>
    <property type="match status" value="2"/>
</dbReference>
<evidence type="ECO:0000313" key="18">
    <source>
        <dbReference type="Proteomes" id="UP000701853"/>
    </source>
</evidence>
<reference evidence="17 18" key="1">
    <citation type="journal article" date="2021" name="bioRxiv">
        <title>The Gossypium anomalum genome as a resource for cotton improvement and evolutionary analysis of hybrid incompatibility.</title>
        <authorList>
            <person name="Grover C.E."/>
            <person name="Yuan D."/>
            <person name="Arick M.A."/>
            <person name="Miller E.R."/>
            <person name="Hu G."/>
            <person name="Peterson D.G."/>
            <person name="Wendel J.F."/>
            <person name="Udall J.A."/>
        </authorList>
    </citation>
    <scope>NUCLEOTIDE SEQUENCE [LARGE SCALE GENOMIC DNA]</scope>
    <source>
        <strain evidence="17">JFW-Udall</strain>
        <tissue evidence="17">Leaf</tissue>
    </source>
</reference>
<evidence type="ECO:0000256" key="12">
    <source>
        <dbReference type="PROSITE-ProRule" id="PRU10141"/>
    </source>
</evidence>
<dbReference type="InterPro" id="IPR045272">
    <property type="entry name" value="ANXUR1/2-like"/>
</dbReference>
<dbReference type="PANTHER" id="PTHR27003:SF325">
    <property type="entry name" value="PROTEIN KINASE DOMAIN-CONTAINING PROTEIN"/>
    <property type="match status" value="1"/>
</dbReference>
<dbReference type="Pfam" id="PF07714">
    <property type="entry name" value="PK_Tyr_Ser-Thr"/>
    <property type="match status" value="2"/>
</dbReference>
<dbReference type="InterPro" id="IPR017441">
    <property type="entry name" value="Protein_kinase_ATP_BS"/>
</dbReference>
<feature type="transmembrane region" description="Helical" evidence="14">
    <location>
        <begin position="366"/>
        <end position="388"/>
    </location>
</feature>
<dbReference type="EMBL" id="JAHUZN010000012">
    <property type="protein sequence ID" value="KAG8474712.1"/>
    <property type="molecule type" value="Genomic_DNA"/>
</dbReference>
<keyword evidence="8 12" id="KW-0067">ATP-binding</keyword>
<keyword evidence="9 14" id="KW-1133">Transmembrane helix</keyword>
<keyword evidence="11" id="KW-0325">Glycoprotein</keyword>
<evidence type="ECO:0000256" key="13">
    <source>
        <dbReference type="SAM" id="MobiDB-lite"/>
    </source>
</evidence>
<feature type="region of interest" description="Disordered" evidence="13">
    <location>
        <begin position="1260"/>
        <end position="1281"/>
    </location>
</feature>
<evidence type="ECO:0000256" key="6">
    <source>
        <dbReference type="ARBA" id="ARBA00022741"/>
    </source>
</evidence>
<dbReference type="InterPro" id="IPR001245">
    <property type="entry name" value="Ser-Thr/Tyr_kinase_cat_dom"/>
</dbReference>
<dbReference type="InterPro" id="IPR000719">
    <property type="entry name" value="Prot_kinase_dom"/>
</dbReference>
<evidence type="ECO:0000256" key="10">
    <source>
        <dbReference type="ARBA" id="ARBA00023136"/>
    </source>
</evidence>
<dbReference type="Gene3D" id="2.60.120.430">
    <property type="entry name" value="Galactose-binding lectin"/>
    <property type="match status" value="3"/>
</dbReference>
<evidence type="ECO:0000256" key="3">
    <source>
        <dbReference type="ARBA" id="ARBA00022679"/>
    </source>
</evidence>
<dbReference type="GO" id="GO:0005524">
    <property type="term" value="F:ATP binding"/>
    <property type="evidence" value="ECO:0007669"/>
    <property type="project" value="UniProtKB-UniRule"/>
</dbReference>
<evidence type="ECO:0000256" key="8">
    <source>
        <dbReference type="ARBA" id="ARBA00022840"/>
    </source>
</evidence>